<dbReference type="InterPro" id="IPR021109">
    <property type="entry name" value="Peptidase_aspartic_dom_sf"/>
</dbReference>
<dbReference type="CDD" id="cd00303">
    <property type="entry name" value="retropepsin_like"/>
    <property type="match status" value="1"/>
</dbReference>
<dbReference type="SMART" id="SM00343">
    <property type="entry name" value="ZnF_C2HC"/>
    <property type="match status" value="2"/>
</dbReference>
<reference evidence="12" key="1">
    <citation type="journal article" date="2015" name="Proc. Natl. Acad. Sci. U.S.A.">
        <title>Genome sequence of the Asian Tiger mosquito, Aedes albopictus, reveals insights into its biology, genetics, and evolution.</title>
        <authorList>
            <person name="Chen X.G."/>
            <person name="Jiang X."/>
            <person name="Gu J."/>
            <person name="Xu M."/>
            <person name="Wu Y."/>
            <person name="Deng Y."/>
            <person name="Zhang C."/>
            <person name="Bonizzoni M."/>
            <person name="Dermauw W."/>
            <person name="Vontas J."/>
            <person name="Armbruster P."/>
            <person name="Huang X."/>
            <person name="Yang Y."/>
            <person name="Zhang H."/>
            <person name="He W."/>
            <person name="Peng H."/>
            <person name="Liu Y."/>
            <person name="Wu K."/>
            <person name="Chen J."/>
            <person name="Lirakis M."/>
            <person name="Topalis P."/>
            <person name="Van Leeuwen T."/>
            <person name="Hall A.B."/>
            <person name="Jiang X."/>
            <person name="Thorpe C."/>
            <person name="Mueller R.L."/>
            <person name="Sun C."/>
            <person name="Waterhouse R.M."/>
            <person name="Yan G."/>
            <person name="Tu Z.J."/>
            <person name="Fang X."/>
            <person name="James A.A."/>
        </authorList>
    </citation>
    <scope>NUCLEOTIDE SEQUENCE [LARGE SCALE GENOMIC DNA]</scope>
    <source>
        <strain evidence="12">Foshan</strain>
    </source>
</reference>
<dbReference type="InterPro" id="IPR001878">
    <property type="entry name" value="Znf_CCHC"/>
</dbReference>
<feature type="compositionally biased region" description="Low complexity" evidence="8">
    <location>
        <begin position="443"/>
        <end position="455"/>
    </location>
</feature>
<dbReference type="Pfam" id="PF18701">
    <property type="entry name" value="DUF5641"/>
    <property type="match status" value="1"/>
</dbReference>
<evidence type="ECO:0000256" key="6">
    <source>
        <dbReference type="ARBA" id="ARBA00022918"/>
    </source>
</evidence>
<dbReference type="InterPro" id="IPR001584">
    <property type="entry name" value="Integrase_cat-core"/>
</dbReference>
<proteinExistence type="predicted"/>
<keyword evidence="12" id="KW-1185">Reference proteome</keyword>
<evidence type="ECO:0008006" key="13">
    <source>
        <dbReference type="Google" id="ProtNLM"/>
    </source>
</evidence>
<dbReference type="Pfam" id="PF03564">
    <property type="entry name" value="DUF1759"/>
    <property type="match status" value="1"/>
</dbReference>
<keyword evidence="7" id="KW-0862">Zinc</keyword>
<dbReference type="InterPro" id="IPR040676">
    <property type="entry name" value="DUF5641"/>
</dbReference>
<evidence type="ECO:0000256" key="1">
    <source>
        <dbReference type="ARBA" id="ARBA00022679"/>
    </source>
</evidence>
<name>A0ABM1XXX3_AEDAL</name>
<dbReference type="Gene3D" id="3.30.420.10">
    <property type="entry name" value="Ribonuclease H-like superfamily/Ribonuclease H"/>
    <property type="match status" value="1"/>
</dbReference>
<dbReference type="Pfam" id="PF05380">
    <property type="entry name" value="Peptidase_A17"/>
    <property type="match status" value="1"/>
</dbReference>
<dbReference type="Gene3D" id="2.40.70.10">
    <property type="entry name" value="Acid Proteases"/>
    <property type="match status" value="1"/>
</dbReference>
<dbReference type="RefSeq" id="XP_062713293.1">
    <property type="nucleotide sequence ID" value="XM_062857309.1"/>
</dbReference>
<dbReference type="InterPro" id="IPR008042">
    <property type="entry name" value="Retrotrans_Pao"/>
</dbReference>
<feature type="region of interest" description="Disordered" evidence="8">
    <location>
        <begin position="316"/>
        <end position="345"/>
    </location>
</feature>
<feature type="compositionally biased region" description="Polar residues" evidence="8">
    <location>
        <begin position="1"/>
        <end position="10"/>
    </location>
</feature>
<sequence>MSPLNHTPKSASKKKGKKEEEMDDVKTLIYQRGQIKRKVTMINQTLEEAEDDPTKITPSLLKVFAKRLELHYQEYEAAHREVLDATPPSKFEEQGEMQMAFDMLHIEATDRLERLSTKLTAGGAPAMATGNPQVIIQQQPLRAPIPSFDGKVENWPKFRAMFEDIVVRSNESDAMKLHHLDKALISEASGWITAKMIQENNFQQTWKQLQDQFENPRVIVDTHLAGLLELKPIAKRNHKDLLELVKAVNRHIGGLEYQGVKVDAMSGLLLTKIVTARLDDQTLQLWERTQEHGKLPDFNKTMQFLQNECQVLERFQNRQHQASSTKEGSFRPSNTKYTSQKVHAATPTSKPQRCLLCNEDHRHFECPMFNKWTTTQRTEKVKELNLCFNCLSPGHRSAKCPSRKTCAECQRRHHTLLHEIPRPSPEKLAQPVQQASTAPVNQPASPSQLPSRSSSNTAVPNNQPLEQKTVMLMTALVNLRDLCNRKVPCRVLLDSGSQMSFISRSMADRLAVHRAPTLVPITGVGAARTCAHEKLTVAVESRYTDFSTMVECLVIPKVTGVIPTTQLDISKWPIPTSVFLADPEFNTPGQIDMLLGVSHFLRLLKLGRIQLREDLPDLQETQFGWVVAGDVEEEQNDQQCYVSTASTLSETMKRFWEVEEVNDADQPTDQEECEKKFLDTHYRDVDGRYVVSLPFREYPPQLKDNRELALRRFFSLERRMKKDPALKLQYSKFIDDYEALGHCREIIEDCDAPSQPRYYMPHHAVLRPSSSSTKLRVVFDASAKASPSDVALNQALLVGATVLNDIFVILVRFRKHFVVFTADISKMYRQIKVVPAHSCFQRIFWRDDPAQQLRVLELTTVTYGTACAPFLATRCLLQLSIDEADSFPIAANIIREDCYVDDILSGADTVAEAIECQTQLIGMLKSAGFPVHKWSSNSPKLLECIPESDREELVNLTDGCEGVMKTLGLTWSPQRDEFAFVANHLANESKPPTKRSVLSEISKLFDPIGLLSPVIIIAKLIMQRIWLAGVPWDAKLEGDLLQEWLQFRTSLQQVSSIRIPRCVVTPNYIAVEVHGFSDASKLAYGAAVYLRSIFPDGSASLSLLCSKSKVAPTKQVTIPRMELLGAFLLARLVSKVLGSLDLKVDNTILWTDSQIVLAWLKKPLTSLQVFVRNRIGKIHELAGLLSAQWKYISTKENPADIVSRGQLPEALRTNDLWWTGPKFLQSVEYEAEIPADLPDDVIPEIRATPIIAALAINQDELPVFSKYSSFRKLQRVTALVQRFIRNCRIKNASQRVTSHRPTIPELRESLELIVKVIQHETLADEIHRMEPCKRIYALHPIYCNGVLRVGGRLQHSNLPFASKHQFVLPKHPITDLIIKAYHEELMHIGPSGLLAALRLKFWLLDGRSSVRKITRSCVHCFRSRPKGSSQLMGSLPSCRVTQAHPFERTGVDYAGPVLVKEGRYKPRLVKAYIAVFVCMATKAVHLELVSDMTSEAFLAAFHRFTSRRGLSKEVYSDNGSNFKGAKSELRELYQLFRNREAVNHIEEYCQPKEIAWHFIPPEAPNFGGLWEAAVKSAKYHLKRTLRDAKLTFEEYATVLTQVEAILNSRPLFSISADPSDPEVITPGHFLVGRPLIATPEPTYDDVPLNRFSRWQYLQHLREQFWRQWRKDYLLSLQPRTKNQRTSPNIRPGMIVLVEEKDLPSQSWRLGRITNVYPGSDNLVRSVDVRIGGTTYRRAISKLSILPIEDNCNPHCSASDDFQPGGACSLPTSLPRFRNDCVNIACLMLTSTAAALTDSNEAEKDGPSF</sequence>
<dbReference type="InterPro" id="IPR012337">
    <property type="entry name" value="RNaseH-like_sf"/>
</dbReference>
<dbReference type="SUPFAM" id="SSF53098">
    <property type="entry name" value="Ribonuclease H-like"/>
    <property type="match status" value="1"/>
</dbReference>
<keyword evidence="7" id="KW-0863">Zinc-finger</keyword>
<evidence type="ECO:0000256" key="8">
    <source>
        <dbReference type="SAM" id="MobiDB-lite"/>
    </source>
</evidence>
<evidence type="ECO:0000259" key="9">
    <source>
        <dbReference type="PROSITE" id="PS50158"/>
    </source>
</evidence>
<evidence type="ECO:0000256" key="4">
    <source>
        <dbReference type="ARBA" id="ARBA00022759"/>
    </source>
</evidence>
<feature type="compositionally biased region" description="Polar residues" evidence="8">
    <location>
        <begin position="431"/>
        <end position="442"/>
    </location>
</feature>
<dbReference type="InterPro" id="IPR036397">
    <property type="entry name" value="RNaseH_sf"/>
</dbReference>
<dbReference type="Pfam" id="PF17921">
    <property type="entry name" value="Integrase_H2C2"/>
    <property type="match status" value="1"/>
</dbReference>
<keyword evidence="1" id="KW-0808">Transferase</keyword>
<dbReference type="InterPro" id="IPR043502">
    <property type="entry name" value="DNA/RNA_pol_sf"/>
</dbReference>
<dbReference type="InterPro" id="IPR005312">
    <property type="entry name" value="DUF1759"/>
</dbReference>
<feature type="compositionally biased region" description="Polar residues" evidence="8">
    <location>
        <begin position="318"/>
        <end position="345"/>
    </location>
</feature>
<organism evidence="11 12">
    <name type="scientific">Aedes albopictus</name>
    <name type="common">Asian tiger mosquito</name>
    <name type="synonym">Stegomyia albopicta</name>
    <dbReference type="NCBI Taxonomy" id="7160"/>
    <lineage>
        <taxon>Eukaryota</taxon>
        <taxon>Metazoa</taxon>
        <taxon>Ecdysozoa</taxon>
        <taxon>Arthropoda</taxon>
        <taxon>Hexapoda</taxon>
        <taxon>Insecta</taxon>
        <taxon>Pterygota</taxon>
        <taxon>Neoptera</taxon>
        <taxon>Endopterygota</taxon>
        <taxon>Diptera</taxon>
        <taxon>Nematocera</taxon>
        <taxon>Culicoidea</taxon>
        <taxon>Culicidae</taxon>
        <taxon>Culicinae</taxon>
        <taxon>Aedini</taxon>
        <taxon>Aedes</taxon>
        <taxon>Stegomyia</taxon>
    </lineage>
</organism>
<dbReference type="PROSITE" id="PS50158">
    <property type="entry name" value="ZF_CCHC"/>
    <property type="match status" value="1"/>
</dbReference>
<accession>A0ABM1XXX3</accession>
<keyword evidence="5" id="KW-0378">Hydrolase</keyword>
<dbReference type="SUPFAM" id="SSF56672">
    <property type="entry name" value="DNA/RNA polymerases"/>
    <property type="match status" value="1"/>
</dbReference>
<dbReference type="PROSITE" id="PS50994">
    <property type="entry name" value="INTEGRASE"/>
    <property type="match status" value="1"/>
</dbReference>
<evidence type="ECO:0000313" key="11">
    <source>
        <dbReference type="EnsemblMetazoa" id="AALFPA23_003864.P4505"/>
    </source>
</evidence>
<feature type="compositionally biased region" description="Polar residues" evidence="8">
    <location>
        <begin position="456"/>
        <end position="465"/>
    </location>
</feature>
<evidence type="ECO:0000313" key="12">
    <source>
        <dbReference type="Proteomes" id="UP000069940"/>
    </source>
</evidence>
<evidence type="ECO:0000256" key="3">
    <source>
        <dbReference type="ARBA" id="ARBA00022722"/>
    </source>
</evidence>
<reference evidence="11" key="2">
    <citation type="submission" date="2025-05" db="UniProtKB">
        <authorList>
            <consortium name="EnsemblMetazoa"/>
        </authorList>
    </citation>
    <scope>IDENTIFICATION</scope>
    <source>
        <strain evidence="11">Foshan</strain>
    </source>
</reference>
<feature type="domain" description="Integrase catalytic" evidence="10">
    <location>
        <begin position="1441"/>
        <end position="1634"/>
    </location>
</feature>
<keyword evidence="2" id="KW-0548">Nucleotidyltransferase</keyword>
<feature type="region of interest" description="Disordered" evidence="8">
    <location>
        <begin position="417"/>
        <end position="465"/>
    </location>
</feature>
<dbReference type="Proteomes" id="UP000069940">
    <property type="component" value="Unassembled WGS sequence"/>
</dbReference>
<keyword evidence="7" id="KW-0479">Metal-binding</keyword>
<feature type="domain" description="CCHC-type" evidence="9">
    <location>
        <begin position="387"/>
        <end position="402"/>
    </location>
</feature>
<dbReference type="PANTHER" id="PTHR47331:SF1">
    <property type="entry name" value="GAG-LIKE PROTEIN"/>
    <property type="match status" value="1"/>
</dbReference>
<keyword evidence="4" id="KW-0255">Endonuclease</keyword>
<dbReference type="PROSITE" id="PS00141">
    <property type="entry name" value="ASP_PROTEASE"/>
    <property type="match status" value="1"/>
</dbReference>
<feature type="region of interest" description="Disordered" evidence="8">
    <location>
        <begin position="1"/>
        <end position="24"/>
    </location>
</feature>
<evidence type="ECO:0000256" key="5">
    <source>
        <dbReference type="ARBA" id="ARBA00022801"/>
    </source>
</evidence>
<keyword evidence="3" id="KW-0540">Nuclease</keyword>
<evidence type="ECO:0000256" key="2">
    <source>
        <dbReference type="ARBA" id="ARBA00022695"/>
    </source>
</evidence>
<dbReference type="InterPro" id="IPR041588">
    <property type="entry name" value="Integrase_H2C2"/>
</dbReference>
<dbReference type="InterPro" id="IPR001969">
    <property type="entry name" value="Aspartic_peptidase_AS"/>
</dbReference>
<dbReference type="CDD" id="cd01644">
    <property type="entry name" value="RT_pepA17"/>
    <property type="match status" value="1"/>
</dbReference>
<keyword evidence="6" id="KW-0695">RNA-directed DNA polymerase</keyword>
<dbReference type="PANTHER" id="PTHR47331">
    <property type="entry name" value="PHD-TYPE DOMAIN-CONTAINING PROTEIN"/>
    <property type="match status" value="1"/>
</dbReference>
<dbReference type="GeneID" id="134290236"/>
<protein>
    <recommendedName>
        <fullName evidence="13">Endonuclease</fullName>
    </recommendedName>
</protein>
<evidence type="ECO:0000256" key="7">
    <source>
        <dbReference type="PROSITE-ProRule" id="PRU00047"/>
    </source>
</evidence>
<evidence type="ECO:0000259" key="10">
    <source>
        <dbReference type="PROSITE" id="PS50994"/>
    </source>
</evidence>
<dbReference type="EnsemblMetazoa" id="AALFPA23_003864.R4505">
    <property type="protein sequence ID" value="AALFPA23_003864.P4505"/>
    <property type="gene ID" value="AALFPA23_003864"/>
</dbReference>